<dbReference type="Proteomes" id="UP000323597">
    <property type="component" value="Chromosome D05"/>
</dbReference>
<dbReference type="InterPro" id="IPR002182">
    <property type="entry name" value="NB-ARC"/>
</dbReference>
<organism evidence="10 11">
    <name type="scientific">Gossypium mustelinum</name>
    <name type="common">Cotton</name>
    <name type="synonym">Gossypium caicoense</name>
    <dbReference type="NCBI Taxonomy" id="34275"/>
    <lineage>
        <taxon>Eukaryota</taxon>
        <taxon>Viridiplantae</taxon>
        <taxon>Streptophyta</taxon>
        <taxon>Embryophyta</taxon>
        <taxon>Tracheophyta</taxon>
        <taxon>Spermatophyta</taxon>
        <taxon>Magnoliopsida</taxon>
        <taxon>eudicotyledons</taxon>
        <taxon>Gunneridae</taxon>
        <taxon>Pentapetalae</taxon>
        <taxon>rosids</taxon>
        <taxon>malvids</taxon>
        <taxon>Malvales</taxon>
        <taxon>Malvaceae</taxon>
        <taxon>Malvoideae</taxon>
        <taxon>Gossypium</taxon>
    </lineage>
</organism>
<feature type="domain" description="Disease resistance protein At4g27190-like leucine-rich repeats" evidence="8">
    <location>
        <begin position="822"/>
        <end position="938"/>
    </location>
</feature>
<dbReference type="Pfam" id="PF00931">
    <property type="entry name" value="NB-ARC"/>
    <property type="match status" value="1"/>
</dbReference>
<dbReference type="Gene3D" id="3.40.50.300">
    <property type="entry name" value="P-loop containing nucleotide triphosphate hydrolases"/>
    <property type="match status" value="1"/>
</dbReference>
<evidence type="ECO:0000259" key="9">
    <source>
        <dbReference type="Pfam" id="PF23559"/>
    </source>
</evidence>
<dbReference type="GO" id="GO:0005524">
    <property type="term" value="F:ATP binding"/>
    <property type="evidence" value="ECO:0007669"/>
    <property type="project" value="UniProtKB-KW"/>
</dbReference>
<dbReference type="FunFam" id="3.40.50.300:FF:001091">
    <property type="entry name" value="Probable disease resistance protein At1g61300"/>
    <property type="match status" value="1"/>
</dbReference>
<evidence type="ECO:0000259" key="8">
    <source>
        <dbReference type="Pfam" id="PF23247"/>
    </source>
</evidence>
<dbReference type="SUPFAM" id="SSF52540">
    <property type="entry name" value="P-loop containing nucleoside triphosphate hydrolases"/>
    <property type="match status" value="1"/>
</dbReference>
<keyword evidence="5" id="KW-0067">ATP-binding</keyword>
<evidence type="ECO:0000256" key="5">
    <source>
        <dbReference type="ARBA" id="ARBA00022840"/>
    </source>
</evidence>
<dbReference type="FunFam" id="1.10.10.10:FF:000322">
    <property type="entry name" value="Probable disease resistance protein At1g63360"/>
    <property type="match status" value="1"/>
</dbReference>
<dbReference type="PANTHER" id="PTHR33463:SF212">
    <property type="entry name" value="AND NB-ARC DOMAINS-CONTAINING DISEASE RESISTANCE PROTEIN, PUTATIVE-RELATED"/>
    <property type="match status" value="1"/>
</dbReference>
<dbReference type="Pfam" id="PF13855">
    <property type="entry name" value="LRR_8"/>
    <property type="match status" value="1"/>
</dbReference>
<evidence type="ECO:0000256" key="1">
    <source>
        <dbReference type="ARBA" id="ARBA00008894"/>
    </source>
</evidence>
<feature type="coiled-coil region" evidence="6">
    <location>
        <begin position="32"/>
        <end position="89"/>
    </location>
</feature>
<dbReference type="InterPro" id="IPR042197">
    <property type="entry name" value="Apaf_helical"/>
</dbReference>
<evidence type="ECO:0000256" key="6">
    <source>
        <dbReference type="SAM" id="Coils"/>
    </source>
</evidence>
<dbReference type="InterPro" id="IPR058922">
    <property type="entry name" value="WHD_DRP"/>
</dbReference>
<dbReference type="EMBL" id="CM017653">
    <property type="protein sequence ID" value="TYI84850.1"/>
    <property type="molecule type" value="Genomic_DNA"/>
</dbReference>
<accession>A0A5D2V6K7</accession>
<keyword evidence="4" id="KW-0611">Plant defense</keyword>
<dbReference type="InterPro" id="IPR057135">
    <property type="entry name" value="At4g27190-like_LRR"/>
</dbReference>
<dbReference type="AlphaFoldDB" id="A0A5D2V6K7"/>
<evidence type="ECO:0000259" key="7">
    <source>
        <dbReference type="Pfam" id="PF00931"/>
    </source>
</evidence>
<dbReference type="InterPro" id="IPR050905">
    <property type="entry name" value="Plant_NBS-LRR"/>
</dbReference>
<dbReference type="InterPro" id="IPR032675">
    <property type="entry name" value="LRR_dom_sf"/>
</dbReference>
<dbReference type="GO" id="GO:0006952">
    <property type="term" value="P:defense response"/>
    <property type="evidence" value="ECO:0007669"/>
    <property type="project" value="UniProtKB-KW"/>
</dbReference>
<feature type="domain" description="NB-ARC" evidence="7">
    <location>
        <begin position="149"/>
        <end position="313"/>
    </location>
</feature>
<evidence type="ECO:0000313" key="10">
    <source>
        <dbReference type="EMBL" id="TYI84850.1"/>
    </source>
</evidence>
<evidence type="ECO:0000256" key="4">
    <source>
        <dbReference type="ARBA" id="ARBA00022821"/>
    </source>
</evidence>
<dbReference type="PRINTS" id="PR00364">
    <property type="entry name" value="DISEASERSIST"/>
</dbReference>
<evidence type="ECO:0000313" key="11">
    <source>
        <dbReference type="Proteomes" id="UP000323597"/>
    </source>
</evidence>
<name>A0A5D2V6K7_GOSMU</name>
<proteinExistence type="inferred from homology"/>
<keyword evidence="3" id="KW-0547">Nucleotide-binding</keyword>
<feature type="domain" description="Disease resistance protein winged helix" evidence="9">
    <location>
        <begin position="400"/>
        <end position="470"/>
    </location>
</feature>
<dbReference type="InterPro" id="IPR027417">
    <property type="entry name" value="P-loop_NTPase"/>
</dbReference>
<dbReference type="InterPro" id="IPR001611">
    <property type="entry name" value="Leu-rich_rpt"/>
</dbReference>
<dbReference type="GO" id="GO:0043531">
    <property type="term" value="F:ADP binding"/>
    <property type="evidence" value="ECO:0007669"/>
    <property type="project" value="InterPro"/>
</dbReference>
<keyword evidence="6" id="KW-0175">Coiled coil</keyword>
<keyword evidence="11" id="KW-1185">Reference proteome</keyword>
<reference evidence="10 11" key="1">
    <citation type="submission" date="2019-07" db="EMBL/GenBank/DDBJ databases">
        <title>WGS assembly of Gossypium mustelinum.</title>
        <authorList>
            <person name="Chen Z.J."/>
            <person name="Sreedasyam A."/>
            <person name="Ando A."/>
            <person name="Song Q."/>
            <person name="De L."/>
            <person name="Hulse-Kemp A."/>
            <person name="Ding M."/>
            <person name="Ye W."/>
            <person name="Kirkbride R."/>
            <person name="Jenkins J."/>
            <person name="Plott C."/>
            <person name="Lovell J."/>
            <person name="Lin Y.-M."/>
            <person name="Vaughn R."/>
            <person name="Liu B."/>
            <person name="Li W."/>
            <person name="Simpson S."/>
            <person name="Scheffler B."/>
            <person name="Saski C."/>
            <person name="Grover C."/>
            <person name="Hu G."/>
            <person name="Conover J."/>
            <person name="Carlson J."/>
            <person name="Shu S."/>
            <person name="Boston L."/>
            <person name="Williams M."/>
            <person name="Peterson D."/>
            <person name="Mcgee K."/>
            <person name="Jones D."/>
            <person name="Wendel J."/>
            <person name="Stelly D."/>
            <person name="Grimwood J."/>
            <person name="Schmutz J."/>
        </authorList>
    </citation>
    <scope>NUCLEOTIDE SEQUENCE [LARGE SCALE GENOMIC DNA]</scope>
    <source>
        <strain evidence="10">1408120.09</strain>
    </source>
</reference>
<dbReference type="PANTHER" id="PTHR33463">
    <property type="entry name" value="NB-ARC DOMAIN-CONTAINING PROTEIN-RELATED"/>
    <property type="match status" value="1"/>
</dbReference>
<keyword evidence="2" id="KW-0677">Repeat</keyword>
<evidence type="ECO:0000256" key="3">
    <source>
        <dbReference type="ARBA" id="ARBA00022741"/>
    </source>
</evidence>
<dbReference type="Gene3D" id="3.80.10.10">
    <property type="entry name" value="Ribonuclease Inhibitor"/>
    <property type="match status" value="1"/>
</dbReference>
<dbReference type="Pfam" id="PF23247">
    <property type="entry name" value="LRR_RPS2"/>
    <property type="match status" value="1"/>
</dbReference>
<sequence length="997" mass="113172">MEYVEPVIGIANCLGTPACKYLQYHRKLNDYVRNFKRMRDELNCKMEDIELQLKAELLRPLGKIPKKGVENWLKAVKEMIREAQVVENKVGNGRYLCRACNGKLVDEKTREMKEFLDNAPNASEGLAMDGPSAGLPLPTSELVGEEAVRNEIWACLMLEEVSKMGIWGMGGVGKTTIMKHIHNDLLKEQRFERVIWVTISKEFNVMKVQDDIAAALKLKEDWPREGDKLRRAAILSEILKNAGKHVLILDDVWDKVSLEEVGIPEPCGSNGCKLVLTTRSEHVCKYMGCKVIKVKPLSEEEALILFLNKAGPNIVQSPTIMPTLKLVVKECAGLPLTIVVVAGTLKGEEDPLIWKNALRELKEKIEKEEEVEAKVIERLKFSFNHLKDEKVKYCFLHCALYPEDYEIGKDELIECWIEEGFIDDMGTRQEMKEKGHVVMKKLAENCLLENITDKCGQPCIKMHDAVRDMALSITRMNPRYMIHAGLQLKELPEKERWSRDIEKVSLMNNSISEISIDVLPTKCPLLTTLLLQENPIKKISSSFFINMPYLSVLNLSSTKIKSLPNSISELKNLTTLLLCGCSKLRDLPCLSMLQELKKLDLFGTKIEEVPEGMDMLLKLRYLDLSVRTLKEIPAGLLPKLVHLQHLGFNRQISLKAEQMEPLKKLECFTGRFEDINELNKFISSMQQSKKNLIKYSLQVGSYSVGSAFMPRRRDKTVTIGGVQSWEGELIMHPIEIQELYILKCDYLRNLVDDNSSFKNAIDLRICRIYGCEGIECVVSLSSFASSSAHPFQSLEVLDLQFLPKLSALIMKDAGIGQATTSTVAPSATFSHLKRIEVYSCSSMKTLLPHWLLPNLQNLEEIYVDGCSQLVEILGAATSEVEEKGSDALIKFHLPKLRKLELWRLPNLKSICSKSGVMVCDSLQLIKVFGYCDKLKRIPPFVPLVGNGQAFAYAPPSLTIFTSTEWWESLEWDDHPNFKIVLQPLWKLLRYIFDVDEE</sequence>
<protein>
    <submittedName>
        <fullName evidence="10">Uncharacterized protein</fullName>
    </submittedName>
</protein>
<dbReference type="Pfam" id="PF23559">
    <property type="entry name" value="WHD_DRP"/>
    <property type="match status" value="1"/>
</dbReference>
<evidence type="ECO:0000256" key="2">
    <source>
        <dbReference type="ARBA" id="ARBA00022737"/>
    </source>
</evidence>
<dbReference type="Gene3D" id="1.10.8.430">
    <property type="entry name" value="Helical domain of apoptotic protease-activating factors"/>
    <property type="match status" value="1"/>
</dbReference>
<comment type="similarity">
    <text evidence="1">Belongs to the disease resistance NB-LRR family.</text>
</comment>
<gene>
    <name evidence="10" type="ORF">E1A91_D05G395200v1</name>
</gene>
<dbReference type="SUPFAM" id="SSF52058">
    <property type="entry name" value="L domain-like"/>
    <property type="match status" value="1"/>
</dbReference>